<keyword evidence="2" id="KW-1185">Reference proteome</keyword>
<dbReference type="Proteomes" id="UP001362999">
    <property type="component" value="Unassembled WGS sequence"/>
</dbReference>
<organism evidence="1 2">
    <name type="scientific">Favolaschia claudopus</name>
    <dbReference type="NCBI Taxonomy" id="2862362"/>
    <lineage>
        <taxon>Eukaryota</taxon>
        <taxon>Fungi</taxon>
        <taxon>Dikarya</taxon>
        <taxon>Basidiomycota</taxon>
        <taxon>Agaricomycotina</taxon>
        <taxon>Agaricomycetes</taxon>
        <taxon>Agaricomycetidae</taxon>
        <taxon>Agaricales</taxon>
        <taxon>Marasmiineae</taxon>
        <taxon>Mycenaceae</taxon>
        <taxon>Favolaschia</taxon>
    </lineage>
</organism>
<gene>
    <name evidence="1" type="ORF">R3P38DRAFT_3164732</name>
</gene>
<name>A0AAW0EFK5_9AGAR</name>
<dbReference type="InterPro" id="IPR032675">
    <property type="entry name" value="LRR_dom_sf"/>
</dbReference>
<evidence type="ECO:0000313" key="2">
    <source>
        <dbReference type="Proteomes" id="UP001362999"/>
    </source>
</evidence>
<accession>A0AAW0EFK5</accession>
<evidence type="ECO:0000313" key="1">
    <source>
        <dbReference type="EMBL" id="KAK7063744.1"/>
    </source>
</evidence>
<sequence length="263" mass="29904">MPILPPELQRQIFEVAVRSNRYDTTLKLNLSLTARHVRTWVDWVYYELVAIQDDHDVNRFLKLAKLKEPVFFNVNVKTLIFSGSIPAESAAQILSLCSGIRAMSFWIFNPLQSLVLQLRQLSLSRLFTRCNHFMQLLSLDPSPWLSVTHLELAIQTVDQTHGFQHLTQLPSLTHVLLAQAHSPSAAKMVCQSCPSLQILLIVYYSFPHVDAIGLYSFDPRIVVGPLFTDLVRDWKGVHDIWADAERVLAKQIISQQQKASSSS</sequence>
<reference evidence="1 2" key="1">
    <citation type="journal article" date="2024" name="J Genomics">
        <title>Draft genome sequencing and assembly of Favolaschia claudopus CIRM-BRFM 2984 isolated from oak limbs.</title>
        <authorList>
            <person name="Navarro D."/>
            <person name="Drula E."/>
            <person name="Chaduli D."/>
            <person name="Cazenave R."/>
            <person name="Ahrendt S."/>
            <person name="Wang J."/>
            <person name="Lipzen A."/>
            <person name="Daum C."/>
            <person name="Barry K."/>
            <person name="Grigoriev I.V."/>
            <person name="Favel A."/>
            <person name="Rosso M.N."/>
            <person name="Martin F."/>
        </authorList>
    </citation>
    <scope>NUCLEOTIDE SEQUENCE [LARGE SCALE GENOMIC DNA]</scope>
    <source>
        <strain evidence="1 2">CIRM-BRFM 2984</strain>
    </source>
</reference>
<protein>
    <submittedName>
        <fullName evidence="1">Uncharacterized protein</fullName>
    </submittedName>
</protein>
<proteinExistence type="predicted"/>
<dbReference type="EMBL" id="JAWWNJ010000001">
    <property type="protein sequence ID" value="KAK7063744.1"/>
    <property type="molecule type" value="Genomic_DNA"/>
</dbReference>
<dbReference type="AlphaFoldDB" id="A0AAW0EFK5"/>
<dbReference type="Gene3D" id="3.80.10.10">
    <property type="entry name" value="Ribonuclease Inhibitor"/>
    <property type="match status" value="1"/>
</dbReference>
<comment type="caution">
    <text evidence="1">The sequence shown here is derived from an EMBL/GenBank/DDBJ whole genome shotgun (WGS) entry which is preliminary data.</text>
</comment>